<evidence type="ECO:0000313" key="3">
    <source>
        <dbReference type="Proteomes" id="UP000198412"/>
    </source>
</evidence>
<dbReference type="AlphaFoldDB" id="A0A238YA78"/>
<dbReference type="PROSITE" id="PS51841">
    <property type="entry name" value="LTD"/>
    <property type="match status" value="1"/>
</dbReference>
<gene>
    <name evidence="2" type="ORF">SAMN04488111_2421</name>
</gene>
<protein>
    <submittedName>
        <fullName evidence="2">Lamin Tail Domain</fullName>
    </submittedName>
</protein>
<accession>A0A238YA78</accession>
<dbReference type="InterPro" id="IPR036415">
    <property type="entry name" value="Lamin_tail_dom_sf"/>
</dbReference>
<evidence type="ECO:0000259" key="1">
    <source>
        <dbReference type="PROSITE" id="PS51841"/>
    </source>
</evidence>
<evidence type="ECO:0000313" key="2">
    <source>
        <dbReference type="EMBL" id="SNR68047.1"/>
    </source>
</evidence>
<proteinExistence type="predicted"/>
<dbReference type="InterPro" id="IPR001322">
    <property type="entry name" value="Lamin_tail_dom"/>
</dbReference>
<name>A0A238YA78_9FLAO</name>
<dbReference type="EMBL" id="FZNX01000004">
    <property type="protein sequence ID" value="SNR68047.1"/>
    <property type="molecule type" value="Genomic_DNA"/>
</dbReference>
<keyword evidence="3" id="KW-1185">Reference proteome</keyword>
<dbReference type="RefSeq" id="WP_089378711.1">
    <property type="nucleotide sequence ID" value="NZ_FZNX01000004.1"/>
</dbReference>
<dbReference type="PROSITE" id="PS51257">
    <property type="entry name" value="PROKAR_LIPOPROTEIN"/>
    <property type="match status" value="1"/>
</dbReference>
<dbReference type="Gene3D" id="2.60.40.1260">
    <property type="entry name" value="Lamin Tail domain"/>
    <property type="match status" value="1"/>
</dbReference>
<dbReference type="Pfam" id="PF00932">
    <property type="entry name" value="LTD"/>
    <property type="match status" value="1"/>
</dbReference>
<organism evidence="2 3">
    <name type="scientific">Lutibacter flavus</name>
    <dbReference type="NCBI Taxonomy" id="691689"/>
    <lineage>
        <taxon>Bacteria</taxon>
        <taxon>Pseudomonadati</taxon>
        <taxon>Bacteroidota</taxon>
        <taxon>Flavobacteriia</taxon>
        <taxon>Flavobacteriales</taxon>
        <taxon>Flavobacteriaceae</taxon>
        <taxon>Lutibacter</taxon>
    </lineage>
</organism>
<dbReference type="Proteomes" id="UP000198412">
    <property type="component" value="Unassembled WGS sequence"/>
</dbReference>
<dbReference type="OrthoDB" id="9806464at2"/>
<sequence>MKNLKYLIIIIAFATYSCVEDALFVGEEVIVEGSVLKLNEIMSKDVNDNPDWIEVYNSGAVDMDISGYILNDKDVAAGGFSIPDGTIITAGGFYLVDANESGESISSGGEDVSLAEPDGTVIDLTTTPDMSSNVGLTWAREIDGDGDWMVSSPTPGSSNGSVANTAPILVAEPLTEFIDIYGVTASDADGISSVKLIFMAGESVQSIDMALVDGEYKTSVPKANVGEVVRYYVVAKDNTGLITYYPSDGNNAPAEFIVVGGVKDLEIVGEMDGNRGDVTFTITPYYVDQVDEIRLYYLLPGEQQDEDNGFDDKTKVVLDQDGAVFTGVIPALNTEGVVRYYIRVEYLDGTKTYYPIENGGDFDHDLGTTWPSYTVEAITYDAVVETTVTSTEGPLTSLMFPTNPIPGSDINLVLTYASSEEITEARVYFAVGDSPVYIKANKVSGEDDASFTQTGVTLNMKDVVTDGDGLSLSETGAKVSFYVRISTDTAEYYYSNIGAMSLDDTPGGGTTDDSDAFKADPALWNVYTVQ</sequence>
<reference evidence="3" key="1">
    <citation type="submission" date="2017-06" db="EMBL/GenBank/DDBJ databases">
        <authorList>
            <person name="Varghese N."/>
            <person name="Submissions S."/>
        </authorList>
    </citation>
    <scope>NUCLEOTIDE SEQUENCE [LARGE SCALE GENOMIC DNA]</scope>
    <source>
        <strain evidence="3">DSM 27993</strain>
    </source>
</reference>
<dbReference type="SUPFAM" id="SSF74853">
    <property type="entry name" value="Lamin A/C globular tail domain"/>
    <property type="match status" value="1"/>
</dbReference>
<feature type="domain" description="LTD" evidence="1">
    <location>
        <begin position="31"/>
        <end position="185"/>
    </location>
</feature>